<dbReference type="Proteomes" id="UP000488521">
    <property type="component" value="Unassembled WGS sequence"/>
</dbReference>
<dbReference type="Proteomes" id="UP000284785">
    <property type="component" value="Unassembled WGS sequence"/>
</dbReference>
<accession>A0A414H8M4</accession>
<evidence type="ECO:0000313" key="2">
    <source>
        <dbReference type="EMBL" id="KAB4473746.1"/>
    </source>
</evidence>
<evidence type="ECO:0000313" key="5">
    <source>
        <dbReference type="Proteomes" id="UP000283616"/>
    </source>
</evidence>
<dbReference type="AlphaFoldDB" id="A0A414H8M4"/>
<evidence type="ECO:0000313" key="1">
    <source>
        <dbReference type="EMBL" id="KAB4307756.1"/>
    </source>
</evidence>
<dbReference type="Proteomes" id="UP000283616">
    <property type="component" value="Unassembled WGS sequence"/>
</dbReference>
<reference evidence="5 6" key="1">
    <citation type="submission" date="2018-08" db="EMBL/GenBank/DDBJ databases">
        <title>A genome reference for cultivated species of the human gut microbiota.</title>
        <authorList>
            <person name="Zou Y."/>
            <person name="Xue W."/>
            <person name="Luo G."/>
        </authorList>
    </citation>
    <scope>NUCLEOTIDE SEQUENCE [LARGE SCALE GENOMIC DNA]</scope>
    <source>
        <strain evidence="4 5">AF37-12</strain>
        <strain evidence="3 6">AM30-26</strain>
    </source>
</reference>
<reference evidence="7 8" key="2">
    <citation type="journal article" date="2019" name="Nat. Med.">
        <title>A library of human gut bacterial isolates paired with longitudinal multiomics data enables mechanistic microbiome research.</title>
        <authorList>
            <person name="Poyet M."/>
            <person name="Groussin M."/>
            <person name="Gibbons S.M."/>
            <person name="Avila-Pacheco J."/>
            <person name="Jiang X."/>
            <person name="Kearney S.M."/>
            <person name="Perrotta A.R."/>
            <person name="Berdy B."/>
            <person name="Zhao S."/>
            <person name="Lieberman T.D."/>
            <person name="Swanson P.K."/>
            <person name="Smith M."/>
            <person name="Roesemann S."/>
            <person name="Alexander J.E."/>
            <person name="Rich S.A."/>
            <person name="Livny J."/>
            <person name="Vlamakis H."/>
            <person name="Clish C."/>
            <person name="Bullock K."/>
            <person name="Deik A."/>
            <person name="Scott J."/>
            <person name="Pierce K.A."/>
            <person name="Xavier R.J."/>
            <person name="Alm E.J."/>
        </authorList>
    </citation>
    <scope>NUCLEOTIDE SEQUENCE [LARGE SCALE GENOMIC DNA]</scope>
    <source>
        <strain evidence="2 8">BIOML-A156</strain>
        <strain evidence="1 7">BIOML-A188</strain>
    </source>
</reference>
<sequence>MRSLLFLQIESVGFQSPYTDIPPPAISREGALRNTILYLLTQSLTISQWSSKHFQCIFTYDEIFPSLICCLNLYADANIQKDNK</sequence>
<comment type="caution">
    <text evidence="3">The sequence shown here is derived from an EMBL/GenBank/DDBJ whole genome shotgun (WGS) entry which is preliminary data.</text>
</comment>
<protein>
    <submittedName>
        <fullName evidence="3">Uncharacterized protein</fullName>
    </submittedName>
</protein>
<dbReference type="EMBL" id="QSJP01000042">
    <property type="protein sequence ID" value="RHD79812.1"/>
    <property type="molecule type" value="Genomic_DNA"/>
</dbReference>
<evidence type="ECO:0000313" key="8">
    <source>
        <dbReference type="Proteomes" id="UP000488521"/>
    </source>
</evidence>
<gene>
    <name evidence="4" type="ORF">DW011_00515</name>
    <name evidence="3" type="ORF">DW780_26910</name>
    <name evidence="2" type="ORF">GAN59_12960</name>
    <name evidence="1" type="ORF">GAO51_21035</name>
</gene>
<evidence type="ECO:0000313" key="6">
    <source>
        <dbReference type="Proteomes" id="UP000284785"/>
    </source>
</evidence>
<organism evidence="3 6">
    <name type="scientific">Bacteroides thetaiotaomicron</name>
    <dbReference type="NCBI Taxonomy" id="818"/>
    <lineage>
        <taxon>Bacteria</taxon>
        <taxon>Pseudomonadati</taxon>
        <taxon>Bacteroidota</taxon>
        <taxon>Bacteroidia</taxon>
        <taxon>Bacteroidales</taxon>
        <taxon>Bacteroidaceae</taxon>
        <taxon>Bacteroides</taxon>
    </lineage>
</organism>
<evidence type="ECO:0000313" key="7">
    <source>
        <dbReference type="Proteomes" id="UP000440614"/>
    </source>
</evidence>
<name>A0A414H8M4_BACT4</name>
<dbReference type="EMBL" id="WCRS01000007">
    <property type="protein sequence ID" value="KAB4473746.1"/>
    <property type="molecule type" value="Genomic_DNA"/>
</dbReference>
<dbReference type="Proteomes" id="UP000440614">
    <property type="component" value="Unassembled WGS sequence"/>
</dbReference>
<proteinExistence type="predicted"/>
<dbReference type="EMBL" id="QROV01000001">
    <property type="protein sequence ID" value="RHL64309.1"/>
    <property type="molecule type" value="Genomic_DNA"/>
</dbReference>
<dbReference type="EMBL" id="WCSY01000023">
    <property type="protein sequence ID" value="KAB4307756.1"/>
    <property type="molecule type" value="Genomic_DNA"/>
</dbReference>
<evidence type="ECO:0000313" key="4">
    <source>
        <dbReference type="EMBL" id="RHL64309.1"/>
    </source>
</evidence>
<evidence type="ECO:0000313" key="3">
    <source>
        <dbReference type="EMBL" id="RHD79812.1"/>
    </source>
</evidence>